<dbReference type="EMBL" id="SEOQ01000136">
    <property type="protein sequence ID" value="TFY69507.1"/>
    <property type="molecule type" value="Genomic_DNA"/>
</dbReference>
<keyword evidence="1" id="KW-1133">Transmembrane helix</keyword>
<feature type="transmembrane region" description="Helical" evidence="1">
    <location>
        <begin position="127"/>
        <end position="147"/>
    </location>
</feature>
<feature type="transmembrane region" description="Helical" evidence="1">
    <location>
        <begin position="47"/>
        <end position="71"/>
    </location>
</feature>
<evidence type="ECO:0000256" key="1">
    <source>
        <dbReference type="SAM" id="Phobius"/>
    </source>
</evidence>
<feature type="transmembrane region" description="Helical" evidence="1">
    <location>
        <begin position="228"/>
        <end position="247"/>
    </location>
</feature>
<dbReference type="OrthoDB" id="3250682at2759"/>
<reference evidence="2 3" key="1">
    <citation type="submission" date="2019-02" db="EMBL/GenBank/DDBJ databases">
        <title>Genome sequencing of the rare red list fungi Dentipellis fragilis.</title>
        <authorList>
            <person name="Buettner E."/>
            <person name="Kellner H."/>
        </authorList>
    </citation>
    <scope>NUCLEOTIDE SEQUENCE [LARGE SCALE GENOMIC DNA]</scope>
    <source>
        <strain evidence="2 3">DSM 105465</strain>
    </source>
</reference>
<proteinExistence type="predicted"/>
<dbReference type="STRING" id="205917.A0A4Y9Z651"/>
<organism evidence="2 3">
    <name type="scientific">Dentipellis fragilis</name>
    <dbReference type="NCBI Taxonomy" id="205917"/>
    <lineage>
        <taxon>Eukaryota</taxon>
        <taxon>Fungi</taxon>
        <taxon>Dikarya</taxon>
        <taxon>Basidiomycota</taxon>
        <taxon>Agaricomycotina</taxon>
        <taxon>Agaricomycetes</taxon>
        <taxon>Russulales</taxon>
        <taxon>Hericiaceae</taxon>
        <taxon>Dentipellis</taxon>
    </lineage>
</organism>
<comment type="caution">
    <text evidence="2">The sequence shown here is derived from an EMBL/GenBank/DDBJ whole genome shotgun (WGS) entry which is preliminary data.</text>
</comment>
<feature type="transmembrane region" description="Helical" evidence="1">
    <location>
        <begin position="167"/>
        <end position="185"/>
    </location>
</feature>
<evidence type="ECO:0000313" key="2">
    <source>
        <dbReference type="EMBL" id="TFY69507.1"/>
    </source>
</evidence>
<sequence length="340" mass="38063">MPLALGRAVLGAIFAESIMYGICLTMSAVTTLVVLRTRAEGTMAWKPLLFALLLMVLLATVHVIVSLILVIDGFVSNRGPSDGISTHFWDGDNPLLAAKDNIFLVQTLLGDIVYMWRCYVVWGKRKLVLVVPILTMVAGLVCMIEYSTMVHSAGDNIPGTADRWVNAFLGLMPVVVVYCNIAIIWRVWSIGSSRHWVTLIILIETGIPYTSNLIAFLITHWVNSNGNYIALDIVTPHVPIAFCLIILQVKYRRTIDHDATFINSPRQGTSWGSLRDTLWRRTARSKRHRTMPTPALPMVPVEIEISTNMERRFELARAETFMETKKHGELQSIEESASDV</sequence>
<keyword evidence="1" id="KW-0812">Transmembrane</keyword>
<name>A0A4Y9Z651_9AGAM</name>
<keyword evidence="3" id="KW-1185">Reference proteome</keyword>
<feature type="transmembrane region" description="Helical" evidence="1">
    <location>
        <begin position="102"/>
        <end position="120"/>
    </location>
</feature>
<feature type="transmembrane region" description="Helical" evidence="1">
    <location>
        <begin position="12"/>
        <end position="35"/>
    </location>
</feature>
<keyword evidence="1" id="KW-0472">Membrane</keyword>
<evidence type="ECO:0000313" key="3">
    <source>
        <dbReference type="Proteomes" id="UP000298327"/>
    </source>
</evidence>
<dbReference type="Proteomes" id="UP000298327">
    <property type="component" value="Unassembled WGS sequence"/>
</dbReference>
<protein>
    <submittedName>
        <fullName evidence="2">Uncharacterized protein</fullName>
    </submittedName>
</protein>
<feature type="transmembrane region" description="Helical" evidence="1">
    <location>
        <begin position="197"/>
        <end position="222"/>
    </location>
</feature>
<gene>
    <name evidence="2" type="ORF">EVG20_g3142</name>
</gene>
<dbReference type="AlphaFoldDB" id="A0A4Y9Z651"/>
<accession>A0A4Y9Z651</accession>